<organism evidence="1 2">
    <name type="scientific">Oscillatoria acuminata PCC 6304</name>
    <dbReference type="NCBI Taxonomy" id="56110"/>
    <lineage>
        <taxon>Bacteria</taxon>
        <taxon>Bacillati</taxon>
        <taxon>Cyanobacteriota</taxon>
        <taxon>Cyanophyceae</taxon>
        <taxon>Oscillatoriophycideae</taxon>
        <taxon>Oscillatoriales</taxon>
        <taxon>Oscillatoriaceae</taxon>
        <taxon>Oscillatoria</taxon>
    </lineage>
</organism>
<dbReference type="InterPro" id="IPR000836">
    <property type="entry name" value="PRTase_dom"/>
</dbReference>
<dbReference type="InParanoid" id="K9TFR6"/>
<dbReference type="AlphaFoldDB" id="K9TFR6"/>
<accession>K9TFR6</accession>
<dbReference type="InterPro" id="IPR029057">
    <property type="entry name" value="PRTase-like"/>
</dbReference>
<dbReference type="Proteomes" id="UP000010367">
    <property type="component" value="Chromosome"/>
</dbReference>
<evidence type="ECO:0000313" key="2">
    <source>
        <dbReference type="Proteomes" id="UP000010367"/>
    </source>
</evidence>
<protein>
    <recommendedName>
        <fullName evidence="3">Phosphoribosyltransferase</fullName>
    </recommendedName>
</protein>
<gene>
    <name evidence="1" type="ORF">Oscil6304_1691</name>
</gene>
<dbReference type="SUPFAM" id="SSF53271">
    <property type="entry name" value="PRTase-like"/>
    <property type="match status" value="1"/>
</dbReference>
<reference evidence="1 2" key="1">
    <citation type="submission" date="2012-06" db="EMBL/GenBank/DDBJ databases">
        <title>Finished chromosome of genome of Oscillatoria acuminata PCC 6304.</title>
        <authorList>
            <consortium name="US DOE Joint Genome Institute"/>
            <person name="Gugger M."/>
            <person name="Coursin T."/>
            <person name="Rippka R."/>
            <person name="Tandeau De Marsac N."/>
            <person name="Huntemann M."/>
            <person name="Wei C.-L."/>
            <person name="Han J."/>
            <person name="Detter J.C."/>
            <person name="Han C."/>
            <person name="Tapia R."/>
            <person name="Davenport K."/>
            <person name="Daligault H."/>
            <person name="Erkkila T."/>
            <person name="Gu W."/>
            <person name="Munk A.C.C."/>
            <person name="Teshima H."/>
            <person name="Xu Y."/>
            <person name="Chain P."/>
            <person name="Chen A."/>
            <person name="Krypides N."/>
            <person name="Mavromatis K."/>
            <person name="Markowitz V."/>
            <person name="Szeto E."/>
            <person name="Ivanova N."/>
            <person name="Mikhailova N."/>
            <person name="Ovchinnikova G."/>
            <person name="Pagani I."/>
            <person name="Pati A."/>
            <person name="Goodwin L."/>
            <person name="Peters L."/>
            <person name="Pitluck S."/>
            <person name="Woyke T."/>
            <person name="Kerfeld C."/>
        </authorList>
    </citation>
    <scope>NUCLEOTIDE SEQUENCE [LARGE SCALE GENOMIC DNA]</scope>
    <source>
        <strain evidence="1 2">PCC 6304</strain>
    </source>
</reference>
<dbReference type="OrthoDB" id="1055919at2"/>
<evidence type="ECO:0008006" key="3">
    <source>
        <dbReference type="Google" id="ProtNLM"/>
    </source>
</evidence>
<dbReference type="HOGENOM" id="CLU_076538_1_0_3"/>
<evidence type="ECO:0000313" key="1">
    <source>
        <dbReference type="EMBL" id="AFY81385.1"/>
    </source>
</evidence>
<dbReference type="RefSeq" id="WP_015148029.1">
    <property type="nucleotide sequence ID" value="NC_019693.1"/>
</dbReference>
<proteinExistence type="predicted"/>
<dbReference type="STRING" id="56110.Oscil6304_1691"/>
<dbReference type="eggNOG" id="COG0503">
    <property type="taxonomic scope" value="Bacteria"/>
</dbReference>
<name>K9TFR6_9CYAN</name>
<dbReference type="CDD" id="cd06223">
    <property type="entry name" value="PRTases_typeI"/>
    <property type="match status" value="1"/>
</dbReference>
<dbReference type="KEGG" id="oac:Oscil6304_1691"/>
<sequence length="236" mass="25876">MTVVRFPWDEFPSVWIHAPELAVKKHFAYRAAKSGDPTAAYQLVNEMLSEKVVEQLASTFAGIPMTLVSAHAIENVGVNAIPEALANSLAQNLHWRADSGIVQTNIVAHTGADGFSRLARQAQFEGAVIPNQCYLLVDDFVGQGGTLANLRSHIIQGAGKVIGATVLTGKPYSANLALTESTLDALRLKHGCELEQWWQNRFGFNFDCLTESEARYLLKTPIADRIRDKITQAEQS</sequence>
<dbReference type="EMBL" id="CP003607">
    <property type="protein sequence ID" value="AFY81385.1"/>
    <property type="molecule type" value="Genomic_DNA"/>
</dbReference>
<dbReference type="Gene3D" id="3.40.50.2020">
    <property type="match status" value="1"/>
</dbReference>
<keyword evidence="2" id="KW-1185">Reference proteome</keyword>